<evidence type="ECO:0000259" key="6">
    <source>
        <dbReference type="Pfam" id="PF00149"/>
    </source>
</evidence>
<dbReference type="PANTHER" id="PTHR34990">
    <property type="entry name" value="UDP-2,3-DIACYLGLUCOSAMINE HYDROLASE-RELATED"/>
    <property type="match status" value="1"/>
</dbReference>
<evidence type="ECO:0000256" key="2">
    <source>
        <dbReference type="ARBA" id="ARBA00022519"/>
    </source>
</evidence>
<dbReference type="PANTHER" id="PTHR34990:SF2">
    <property type="entry name" value="BLL8164 PROTEIN"/>
    <property type="match status" value="1"/>
</dbReference>
<evidence type="ECO:0000256" key="3">
    <source>
        <dbReference type="ARBA" id="ARBA00022723"/>
    </source>
</evidence>
<dbReference type="InterPro" id="IPR029052">
    <property type="entry name" value="Metallo-depent_PP-like"/>
</dbReference>
<dbReference type="OrthoDB" id="9802481at2"/>
<dbReference type="GO" id="GO:0008758">
    <property type="term" value="F:UDP-2,3-diacylglucosamine hydrolase activity"/>
    <property type="evidence" value="ECO:0007669"/>
    <property type="project" value="TreeGrafter"/>
</dbReference>
<organism evidence="7 8">
    <name type="scientific">Rosistilla carotiformis</name>
    <dbReference type="NCBI Taxonomy" id="2528017"/>
    <lineage>
        <taxon>Bacteria</taxon>
        <taxon>Pseudomonadati</taxon>
        <taxon>Planctomycetota</taxon>
        <taxon>Planctomycetia</taxon>
        <taxon>Pirellulales</taxon>
        <taxon>Pirellulaceae</taxon>
        <taxon>Rosistilla</taxon>
    </lineage>
</organism>
<dbReference type="Proteomes" id="UP000315082">
    <property type="component" value="Chromosome"/>
</dbReference>
<dbReference type="AlphaFoldDB" id="A0A518JX94"/>
<sequence>MTAIDGMELKCSSHHDGWDLQRSVDTRGRTALTSTHTTNTPHRHAAAATWELSDARTLFLSDIHLGSRFCQAEALLELLQRCLPQKIYLVGDVVDNRRMSRRIRWTPAYNRLVARLFELGVSGTEIHYTPGNHDTFLRSFVEDYRLVQIRDSFVHQCADGKRLAVLHGDQFDMVESKMLWLSSLGSLAYEGLLAIDRSINAVLGLFGGRQIPISRSLKLWAKSIVQKKSGFHQQLCDFARDQDCEGVVCGHIHKPEISQIEEIMYLNTGDWIEHCSAIVEWPDGRLQLIDAHNLAKTQRREPTFHRLRSNA</sequence>
<dbReference type="Gene3D" id="3.60.21.10">
    <property type="match status" value="1"/>
</dbReference>
<dbReference type="GO" id="GO:0046872">
    <property type="term" value="F:metal ion binding"/>
    <property type="evidence" value="ECO:0007669"/>
    <property type="project" value="UniProtKB-KW"/>
</dbReference>
<keyword evidence="4" id="KW-0472">Membrane</keyword>
<protein>
    <submittedName>
        <fullName evidence="7">UDP-2,3-diacylglucosamine hydrolase</fullName>
    </submittedName>
</protein>
<evidence type="ECO:0000256" key="1">
    <source>
        <dbReference type="ARBA" id="ARBA00022475"/>
    </source>
</evidence>
<keyword evidence="2" id="KW-0997">Cell inner membrane</keyword>
<accession>A0A518JX94</accession>
<feature type="domain" description="Calcineurin-like phosphoesterase" evidence="6">
    <location>
        <begin position="56"/>
        <end position="255"/>
    </location>
</feature>
<evidence type="ECO:0000313" key="8">
    <source>
        <dbReference type="Proteomes" id="UP000315082"/>
    </source>
</evidence>
<dbReference type="InterPro" id="IPR004843">
    <property type="entry name" value="Calcineurin-like_PHP"/>
</dbReference>
<dbReference type="SUPFAM" id="SSF56300">
    <property type="entry name" value="Metallo-dependent phosphatases"/>
    <property type="match status" value="1"/>
</dbReference>
<keyword evidence="5" id="KW-0464">Manganese</keyword>
<dbReference type="GO" id="GO:0009245">
    <property type="term" value="P:lipid A biosynthetic process"/>
    <property type="evidence" value="ECO:0007669"/>
    <property type="project" value="TreeGrafter"/>
</dbReference>
<keyword evidence="7" id="KW-0378">Hydrolase</keyword>
<dbReference type="EMBL" id="CP036348">
    <property type="protein sequence ID" value="QDV70162.1"/>
    <property type="molecule type" value="Genomic_DNA"/>
</dbReference>
<dbReference type="InterPro" id="IPR043461">
    <property type="entry name" value="LpxH-like"/>
</dbReference>
<dbReference type="GO" id="GO:0016020">
    <property type="term" value="C:membrane"/>
    <property type="evidence" value="ECO:0007669"/>
    <property type="project" value="GOC"/>
</dbReference>
<dbReference type="CDD" id="cd07398">
    <property type="entry name" value="MPP_YbbF-LpxH"/>
    <property type="match status" value="1"/>
</dbReference>
<proteinExistence type="predicted"/>
<keyword evidence="3" id="KW-0479">Metal-binding</keyword>
<evidence type="ECO:0000256" key="4">
    <source>
        <dbReference type="ARBA" id="ARBA00023136"/>
    </source>
</evidence>
<name>A0A518JX94_9BACT</name>
<dbReference type="KEGG" id="rcf:Poly24_38810"/>
<keyword evidence="8" id="KW-1185">Reference proteome</keyword>
<reference evidence="7 8" key="1">
    <citation type="submission" date="2019-02" db="EMBL/GenBank/DDBJ databases">
        <title>Deep-cultivation of Planctomycetes and their phenomic and genomic characterization uncovers novel biology.</title>
        <authorList>
            <person name="Wiegand S."/>
            <person name="Jogler M."/>
            <person name="Boedeker C."/>
            <person name="Pinto D."/>
            <person name="Vollmers J."/>
            <person name="Rivas-Marin E."/>
            <person name="Kohn T."/>
            <person name="Peeters S.H."/>
            <person name="Heuer A."/>
            <person name="Rast P."/>
            <person name="Oberbeckmann S."/>
            <person name="Bunk B."/>
            <person name="Jeske O."/>
            <person name="Meyerdierks A."/>
            <person name="Storesund J.E."/>
            <person name="Kallscheuer N."/>
            <person name="Luecker S."/>
            <person name="Lage O.M."/>
            <person name="Pohl T."/>
            <person name="Merkel B.J."/>
            <person name="Hornburger P."/>
            <person name="Mueller R.-W."/>
            <person name="Bruemmer F."/>
            <person name="Labrenz M."/>
            <person name="Spormann A.M."/>
            <person name="Op den Camp H."/>
            <person name="Overmann J."/>
            <person name="Amann R."/>
            <person name="Jetten M.S.M."/>
            <person name="Mascher T."/>
            <person name="Medema M.H."/>
            <person name="Devos D.P."/>
            <person name="Kaster A.-K."/>
            <person name="Ovreas L."/>
            <person name="Rohde M."/>
            <person name="Galperin M.Y."/>
            <person name="Jogler C."/>
        </authorList>
    </citation>
    <scope>NUCLEOTIDE SEQUENCE [LARGE SCALE GENOMIC DNA]</scope>
    <source>
        <strain evidence="7 8">Poly24</strain>
    </source>
</reference>
<dbReference type="Pfam" id="PF00149">
    <property type="entry name" value="Metallophos"/>
    <property type="match status" value="1"/>
</dbReference>
<evidence type="ECO:0000313" key="7">
    <source>
        <dbReference type="EMBL" id="QDV70162.1"/>
    </source>
</evidence>
<keyword evidence="1" id="KW-1003">Cell membrane</keyword>
<gene>
    <name evidence="7" type="ORF">Poly24_38810</name>
</gene>
<evidence type="ECO:0000256" key="5">
    <source>
        <dbReference type="ARBA" id="ARBA00023211"/>
    </source>
</evidence>